<protein>
    <recommendedName>
        <fullName evidence="8">Heme oxygenase</fullName>
    </recommendedName>
</protein>
<sequence length="329" mass="36116">MTSRWKKRIRSTPPTRPTTMSSIDYSKTLAALLRESTMEAHDEVATSTGAKRLLSGELSRDEYTRYLMMLWHVYDSFERALERHATHPTLEPTYNPALLARAPALSADIAHLLDVTEAGWQTHPIHKQLIASPPVPLAAYVSRIESVAASADPSALLAHSYVRYMGDLSGGQTIRHTLAKAYELDEAAGEGISFYAFKELRSAKAANQGEMKRIKEWFREGMNKAGEQGAVVKAAVVEEARTAFVLNAGLFTVLDFEEPSEGIKGDLQVNQLDETSLSEKSFSLSSVIAFTAALCLAHFVIVVGGLSGDKGYQKLLALEQWARTLIASD</sequence>
<keyword evidence="5" id="KW-0472">Membrane</keyword>
<dbReference type="InterPro" id="IPR002051">
    <property type="entry name" value="Haem_Oase"/>
</dbReference>
<evidence type="ECO:0000256" key="2">
    <source>
        <dbReference type="ARBA" id="ARBA00022723"/>
    </source>
</evidence>
<dbReference type="InterPro" id="IPR016084">
    <property type="entry name" value="Haem_Oase-like_multi-hlx"/>
</dbReference>
<dbReference type="CDD" id="cd19165">
    <property type="entry name" value="HemeO"/>
    <property type="match status" value="1"/>
</dbReference>
<keyword evidence="2" id="KW-0479">Metal-binding</keyword>
<feature type="compositionally biased region" description="Low complexity" evidence="4">
    <location>
        <begin position="11"/>
        <end position="21"/>
    </location>
</feature>
<dbReference type="Pfam" id="PF01126">
    <property type="entry name" value="Heme_oxygenase"/>
    <property type="match status" value="1"/>
</dbReference>
<accession>A0A8H5B3I9</accession>
<evidence type="ECO:0000256" key="5">
    <source>
        <dbReference type="SAM" id="Phobius"/>
    </source>
</evidence>
<dbReference type="Gene3D" id="1.20.910.10">
    <property type="entry name" value="Heme oxygenase-like"/>
    <property type="match status" value="1"/>
</dbReference>
<keyword evidence="5" id="KW-0812">Transmembrane</keyword>
<evidence type="ECO:0008006" key="8">
    <source>
        <dbReference type="Google" id="ProtNLM"/>
    </source>
</evidence>
<dbReference type="Proteomes" id="UP000567179">
    <property type="component" value="Unassembled WGS sequence"/>
</dbReference>
<evidence type="ECO:0000256" key="1">
    <source>
        <dbReference type="ARBA" id="ARBA00022617"/>
    </source>
</evidence>
<dbReference type="PANTHER" id="PTHR10720:SF0">
    <property type="entry name" value="HEME OXYGENASE"/>
    <property type="match status" value="1"/>
</dbReference>
<dbReference type="GO" id="GO:0046872">
    <property type="term" value="F:metal ion binding"/>
    <property type="evidence" value="ECO:0007669"/>
    <property type="project" value="UniProtKB-KW"/>
</dbReference>
<dbReference type="SUPFAM" id="SSF48613">
    <property type="entry name" value="Heme oxygenase-like"/>
    <property type="match status" value="1"/>
</dbReference>
<keyword evidence="3" id="KW-0408">Iron</keyword>
<dbReference type="EMBL" id="JAACJJ010000043">
    <property type="protein sequence ID" value="KAF5315353.1"/>
    <property type="molecule type" value="Genomic_DNA"/>
</dbReference>
<keyword evidence="5" id="KW-1133">Transmembrane helix</keyword>
<reference evidence="6 7" key="1">
    <citation type="journal article" date="2020" name="ISME J.">
        <title>Uncovering the hidden diversity of litter-decomposition mechanisms in mushroom-forming fungi.</title>
        <authorList>
            <person name="Floudas D."/>
            <person name="Bentzer J."/>
            <person name="Ahren D."/>
            <person name="Johansson T."/>
            <person name="Persson P."/>
            <person name="Tunlid A."/>
        </authorList>
    </citation>
    <scope>NUCLEOTIDE SEQUENCE [LARGE SCALE GENOMIC DNA]</scope>
    <source>
        <strain evidence="6 7">CBS 101986</strain>
    </source>
</reference>
<dbReference type="OrthoDB" id="652091at2759"/>
<evidence type="ECO:0000313" key="6">
    <source>
        <dbReference type="EMBL" id="KAF5315353.1"/>
    </source>
</evidence>
<evidence type="ECO:0000256" key="3">
    <source>
        <dbReference type="ARBA" id="ARBA00023004"/>
    </source>
</evidence>
<keyword evidence="1" id="KW-0349">Heme</keyword>
<dbReference type="InterPro" id="IPR016053">
    <property type="entry name" value="Haem_Oase-like"/>
</dbReference>
<dbReference type="AlphaFoldDB" id="A0A8H5B3I9"/>
<evidence type="ECO:0000313" key="7">
    <source>
        <dbReference type="Proteomes" id="UP000567179"/>
    </source>
</evidence>
<dbReference type="GO" id="GO:0006788">
    <property type="term" value="P:heme oxidation"/>
    <property type="evidence" value="ECO:0007669"/>
    <property type="project" value="InterPro"/>
</dbReference>
<name>A0A8H5B3I9_9AGAR</name>
<dbReference type="GO" id="GO:0004392">
    <property type="term" value="F:heme oxygenase (decyclizing) activity"/>
    <property type="evidence" value="ECO:0007669"/>
    <property type="project" value="InterPro"/>
</dbReference>
<proteinExistence type="predicted"/>
<comment type="caution">
    <text evidence="6">The sequence shown here is derived from an EMBL/GenBank/DDBJ whole genome shotgun (WGS) entry which is preliminary data.</text>
</comment>
<dbReference type="PANTHER" id="PTHR10720">
    <property type="entry name" value="HEME OXYGENASE"/>
    <property type="match status" value="1"/>
</dbReference>
<keyword evidence="7" id="KW-1185">Reference proteome</keyword>
<feature type="compositionally biased region" description="Basic residues" evidence="4">
    <location>
        <begin position="1"/>
        <end position="10"/>
    </location>
</feature>
<feature type="region of interest" description="Disordered" evidence="4">
    <location>
        <begin position="1"/>
        <end position="21"/>
    </location>
</feature>
<organism evidence="6 7">
    <name type="scientific">Psilocybe cf. subviscida</name>
    <dbReference type="NCBI Taxonomy" id="2480587"/>
    <lineage>
        <taxon>Eukaryota</taxon>
        <taxon>Fungi</taxon>
        <taxon>Dikarya</taxon>
        <taxon>Basidiomycota</taxon>
        <taxon>Agaricomycotina</taxon>
        <taxon>Agaricomycetes</taxon>
        <taxon>Agaricomycetidae</taxon>
        <taxon>Agaricales</taxon>
        <taxon>Agaricineae</taxon>
        <taxon>Strophariaceae</taxon>
        <taxon>Psilocybe</taxon>
    </lineage>
</organism>
<gene>
    <name evidence="6" type="ORF">D9619_007138</name>
</gene>
<feature type="transmembrane region" description="Helical" evidence="5">
    <location>
        <begin position="287"/>
        <end position="306"/>
    </location>
</feature>
<evidence type="ECO:0000256" key="4">
    <source>
        <dbReference type="SAM" id="MobiDB-lite"/>
    </source>
</evidence>